<dbReference type="InterPro" id="IPR051159">
    <property type="entry name" value="Hexapeptide_acetyltransf"/>
</dbReference>
<comment type="caution">
    <text evidence="3">The sequence shown here is derived from an EMBL/GenBank/DDBJ whole genome shotgun (WGS) entry which is preliminary data.</text>
</comment>
<organism evidence="3 4">
    <name type="scientific">Williamsia phyllosphaerae</name>
    <dbReference type="NCBI Taxonomy" id="885042"/>
    <lineage>
        <taxon>Bacteria</taxon>
        <taxon>Bacillati</taxon>
        <taxon>Actinomycetota</taxon>
        <taxon>Actinomycetes</taxon>
        <taxon>Mycobacteriales</taxon>
        <taxon>Nocardiaceae</taxon>
        <taxon>Williamsia</taxon>
    </lineage>
</organism>
<dbReference type="Pfam" id="PF00132">
    <property type="entry name" value="Hexapep"/>
    <property type="match status" value="1"/>
</dbReference>
<dbReference type="SUPFAM" id="SSF51161">
    <property type="entry name" value="Trimeric LpxA-like enzymes"/>
    <property type="match status" value="1"/>
</dbReference>
<proteinExistence type="inferred from homology"/>
<dbReference type="RefSeq" id="WP_229704996.1">
    <property type="nucleotide sequence ID" value="NZ_BMCS01000001.1"/>
</dbReference>
<keyword evidence="2" id="KW-0808">Transferase</keyword>
<dbReference type="Gene3D" id="2.160.10.10">
    <property type="entry name" value="Hexapeptide repeat proteins"/>
    <property type="match status" value="1"/>
</dbReference>
<dbReference type="Pfam" id="PF14602">
    <property type="entry name" value="Hexapep_2"/>
    <property type="match status" value="1"/>
</dbReference>
<reference evidence="4" key="1">
    <citation type="journal article" date="2019" name="Int. J. Syst. Evol. Microbiol.">
        <title>The Global Catalogue of Microorganisms (GCM) 10K type strain sequencing project: providing services to taxonomists for standard genome sequencing and annotation.</title>
        <authorList>
            <consortium name="The Broad Institute Genomics Platform"/>
            <consortium name="The Broad Institute Genome Sequencing Center for Infectious Disease"/>
            <person name="Wu L."/>
            <person name="Ma J."/>
        </authorList>
    </citation>
    <scope>NUCLEOTIDE SEQUENCE [LARGE SCALE GENOMIC DNA]</scope>
    <source>
        <strain evidence="4">CCM 7855</strain>
    </source>
</reference>
<evidence type="ECO:0000313" key="3">
    <source>
        <dbReference type="EMBL" id="GGF23007.1"/>
    </source>
</evidence>
<dbReference type="InterPro" id="IPR011004">
    <property type="entry name" value="Trimer_LpxA-like_sf"/>
</dbReference>
<dbReference type="InterPro" id="IPR001451">
    <property type="entry name" value="Hexapep"/>
</dbReference>
<sequence>MPVVVAWFACAQLVVVKWWCPARLRVAILRAFGAHLGDGVYIRHGVRIHWPWKLTVGDDCWIGEGAWILNLEPVTIGDDTVISQEAMICTGGHDRHSPSFEFDNAPVTVGSGVWVAVRATVLRGVTIGDGATIGAGCVVHRDVAPGALVTLPPPAVAGGPVTGDAVRSAR</sequence>
<evidence type="ECO:0000256" key="2">
    <source>
        <dbReference type="ARBA" id="ARBA00022679"/>
    </source>
</evidence>
<dbReference type="Proteomes" id="UP000632454">
    <property type="component" value="Unassembled WGS sequence"/>
</dbReference>
<dbReference type="PANTHER" id="PTHR23416">
    <property type="entry name" value="SIALIC ACID SYNTHASE-RELATED"/>
    <property type="match status" value="1"/>
</dbReference>
<evidence type="ECO:0000256" key="1">
    <source>
        <dbReference type="ARBA" id="ARBA00007274"/>
    </source>
</evidence>
<name>A0ABQ1UPH0_9NOCA</name>
<evidence type="ECO:0000313" key="4">
    <source>
        <dbReference type="Proteomes" id="UP000632454"/>
    </source>
</evidence>
<protein>
    <submittedName>
        <fullName evidence="3">Colanic acid biosynthesis acetyltransferase WcaF</fullName>
    </submittedName>
</protein>
<dbReference type="EMBL" id="BMCS01000001">
    <property type="protein sequence ID" value="GGF23007.1"/>
    <property type="molecule type" value="Genomic_DNA"/>
</dbReference>
<dbReference type="PANTHER" id="PTHR23416:SF23">
    <property type="entry name" value="ACETYLTRANSFERASE C18B11.09C-RELATED"/>
    <property type="match status" value="1"/>
</dbReference>
<comment type="similarity">
    <text evidence="1">Belongs to the transferase hexapeptide repeat family.</text>
</comment>
<accession>A0ABQ1UPH0</accession>
<keyword evidence="4" id="KW-1185">Reference proteome</keyword>
<gene>
    <name evidence="3" type="ORF">GCM10007298_18680</name>
</gene>